<evidence type="ECO:0000259" key="1">
    <source>
        <dbReference type="Pfam" id="PF00931"/>
    </source>
</evidence>
<evidence type="ECO:0000313" key="3">
    <source>
        <dbReference type="EMBL" id="QKX62547.1"/>
    </source>
</evidence>
<dbReference type="Pfam" id="PF00931">
    <property type="entry name" value="NB-ARC"/>
    <property type="match status" value="1"/>
</dbReference>
<dbReference type="PRINTS" id="PR00381">
    <property type="entry name" value="KINESINLIGHT"/>
</dbReference>
<proteinExistence type="predicted"/>
<dbReference type="KEGG" id="trg:TRUGW13939_09708"/>
<dbReference type="Pfam" id="PF13374">
    <property type="entry name" value="TPR_10"/>
    <property type="match status" value="2"/>
</dbReference>
<dbReference type="InterPro" id="IPR000845">
    <property type="entry name" value="Nucleoside_phosphorylase_d"/>
</dbReference>
<dbReference type="PANTHER" id="PTHR46082">
    <property type="entry name" value="ATP/GTP-BINDING PROTEIN-RELATED"/>
    <property type="match status" value="1"/>
</dbReference>
<reference evidence="4" key="1">
    <citation type="submission" date="2020-06" db="EMBL/GenBank/DDBJ databases">
        <title>A chromosome-scale genome assembly of Talaromyces rugulosus W13939.</title>
        <authorList>
            <person name="Wang B."/>
            <person name="Guo L."/>
            <person name="Ye K."/>
            <person name="Wang L."/>
        </authorList>
    </citation>
    <scope>NUCLEOTIDE SEQUENCE [LARGE SCALE GENOMIC DNA]</scope>
    <source>
        <strain evidence="4">W13939</strain>
    </source>
</reference>
<dbReference type="SUPFAM" id="SSF53167">
    <property type="entry name" value="Purine and uridine phosphorylases"/>
    <property type="match status" value="1"/>
</dbReference>
<evidence type="ECO:0000259" key="2">
    <source>
        <dbReference type="Pfam" id="PF01048"/>
    </source>
</evidence>
<dbReference type="SUPFAM" id="SSF48452">
    <property type="entry name" value="TPR-like"/>
    <property type="match status" value="3"/>
</dbReference>
<dbReference type="OrthoDB" id="4218961at2759"/>
<dbReference type="PANTHER" id="PTHR46082:SF11">
    <property type="entry name" value="AAA+ ATPASE DOMAIN-CONTAINING PROTEIN-RELATED"/>
    <property type="match status" value="1"/>
</dbReference>
<sequence>MTTVTRDNYSIAWICALPLEAAAARSMLDRTHSPLPIPHTDSNAYHLGELNGHYIVIACLPTGVYGTVSAAAVVSRMRFTFPRLQYGLMVGIGGGVPGKNNDIRLGDVVVSKPVGKHSGVTQYDYGKAIQDGQFESTGTLNKPPQALLTNIAQMEAKRMSEGDDAFSKIVEEALAQNPNMQGRFSPPEEYTDFLFDSSYHHTAGEDTCEKCDKEQLIKRQPRGTKTPYIHYGLIASGNQVMKDSKTRDRLAQQHGILCFEMEAAGIMDELPTLVIRGICDYCDSHKQKQWQGYAALTAASYAKLLLSVIPINCTDTDLMKTQKKRHWVVSLARNPKFVGREDEITKLEELITMQDGPRRIAITGLGGVGKTQVALELAYRIRDRDKECSIMWIPCTSHAMIEQMYLHIAQKLGLHDVNPAEVKEQVKIYLSSERAGKWLLVFDNADDAEIWFAASDAAPSLEDYLPESEQGRILFTTRNRKLAMKLASFNVVSIPDVDKEIAKEILDKTLAQKDLLRDTTTITALLEQLAFLPLAITQASAYIIQNGIDLSTYLALLQEQEQDAVELLSEDFKDPGRYNDIQNPVITCWLISFRQIQHQDPLAADYLSFIACIDPRNIPQSLLPQPTSRKQKVDALGLLNAYSFTNGQERHIGMHRLVYIATRNWLRKKASFSHWIQRVAEHLQDVFPDDHHTNRELWREYLPHALTLLHENEFVVQENNYLDLIKRIAGCLASDGRYQEAEAFYTKLMEINQEKFGPHDPSTLASMHNLALTFRNQGRWDEAEKLGVQVMETRKTVLGAEHPDTLTSMANLASTFRNQGRWDEAEKLGVQVIETSKTVLGAEHPDTLTSMANLALTYWNQGRWIEAEKLGMQVMETRKTVLGAEHPDTLTSMANLASTYRNQGRWIEAEKLGVQVIETRKTVLGAEHPSTLTSMANLASTYWNQGRWIEAEKLGMQVIETRKTVLGAKHPDTLTSMANLASTYWNQGRWDEAEKLEVQVIETSKTVLGAEHPETLTSMANLASTYWNQGRWDEAEKLEVQVMETSKTVLGAEHPDTLTSMHNLASTYRNQGRWDEAEKLEVQVMETSKTVLGAEHPDTLTSMHNLAYTWNSVDKQAEAYQLMRECAGLRAKKIGTSHPDTLSSNNALTEWQKTKHNEIPKPVKGQRREAVKRVLGFK</sequence>
<dbReference type="Pfam" id="PF13424">
    <property type="entry name" value="TPR_12"/>
    <property type="match status" value="4"/>
</dbReference>
<accession>A0A7H8R8W6</accession>
<dbReference type="CDD" id="cd09008">
    <property type="entry name" value="MTAN"/>
    <property type="match status" value="1"/>
</dbReference>
<dbReference type="SMART" id="SM00028">
    <property type="entry name" value="TPR"/>
    <property type="match status" value="9"/>
</dbReference>
<dbReference type="Pfam" id="PF01048">
    <property type="entry name" value="PNP_UDP_1"/>
    <property type="match status" value="1"/>
</dbReference>
<dbReference type="EMBL" id="CP055902">
    <property type="protein sequence ID" value="QKX62547.1"/>
    <property type="molecule type" value="Genomic_DNA"/>
</dbReference>
<dbReference type="GO" id="GO:0009116">
    <property type="term" value="P:nucleoside metabolic process"/>
    <property type="evidence" value="ECO:0007669"/>
    <property type="project" value="InterPro"/>
</dbReference>
<keyword evidence="4" id="KW-1185">Reference proteome</keyword>
<dbReference type="InterPro" id="IPR053137">
    <property type="entry name" value="NLR-like"/>
</dbReference>
<dbReference type="GO" id="GO:0003824">
    <property type="term" value="F:catalytic activity"/>
    <property type="evidence" value="ECO:0007669"/>
    <property type="project" value="InterPro"/>
</dbReference>
<dbReference type="Gene3D" id="1.25.40.10">
    <property type="entry name" value="Tetratricopeptide repeat domain"/>
    <property type="match status" value="3"/>
</dbReference>
<gene>
    <name evidence="3" type="ORF">TRUGW13939_09708</name>
</gene>
<dbReference type="InterPro" id="IPR019734">
    <property type="entry name" value="TPR_rpt"/>
</dbReference>
<dbReference type="GO" id="GO:0043531">
    <property type="term" value="F:ADP binding"/>
    <property type="evidence" value="ECO:0007669"/>
    <property type="project" value="InterPro"/>
</dbReference>
<dbReference type="InterPro" id="IPR002182">
    <property type="entry name" value="NB-ARC"/>
</dbReference>
<name>A0A7H8R8W6_TALRU</name>
<dbReference type="InterPro" id="IPR011990">
    <property type="entry name" value="TPR-like_helical_dom_sf"/>
</dbReference>
<dbReference type="GeneID" id="55997191"/>
<dbReference type="InterPro" id="IPR035994">
    <property type="entry name" value="Nucleoside_phosphorylase_sf"/>
</dbReference>
<evidence type="ECO:0008006" key="5">
    <source>
        <dbReference type="Google" id="ProtNLM"/>
    </source>
</evidence>
<organism evidence="3 4">
    <name type="scientific">Talaromyces rugulosus</name>
    <name type="common">Penicillium rugulosum</name>
    <dbReference type="NCBI Taxonomy" id="121627"/>
    <lineage>
        <taxon>Eukaryota</taxon>
        <taxon>Fungi</taxon>
        <taxon>Dikarya</taxon>
        <taxon>Ascomycota</taxon>
        <taxon>Pezizomycotina</taxon>
        <taxon>Eurotiomycetes</taxon>
        <taxon>Eurotiomycetidae</taxon>
        <taxon>Eurotiales</taxon>
        <taxon>Trichocomaceae</taxon>
        <taxon>Talaromyces</taxon>
        <taxon>Talaromyces sect. Islandici</taxon>
    </lineage>
</organism>
<dbReference type="RefSeq" id="XP_035348721.1">
    <property type="nucleotide sequence ID" value="XM_035492828.1"/>
</dbReference>
<evidence type="ECO:0000313" key="4">
    <source>
        <dbReference type="Proteomes" id="UP000509510"/>
    </source>
</evidence>
<feature type="domain" description="NB-ARC" evidence="1">
    <location>
        <begin position="341"/>
        <end position="488"/>
    </location>
</feature>
<dbReference type="Gene3D" id="3.40.50.1580">
    <property type="entry name" value="Nucleoside phosphorylase domain"/>
    <property type="match status" value="1"/>
</dbReference>
<dbReference type="AlphaFoldDB" id="A0A7H8R8W6"/>
<protein>
    <recommendedName>
        <fullName evidence="5">AAA+ ATPase domain-containing protein</fullName>
    </recommendedName>
</protein>
<dbReference type="Proteomes" id="UP000509510">
    <property type="component" value="Chromosome V"/>
</dbReference>
<dbReference type="Gene3D" id="3.40.50.300">
    <property type="entry name" value="P-loop containing nucleotide triphosphate hydrolases"/>
    <property type="match status" value="1"/>
</dbReference>
<dbReference type="SUPFAM" id="SSF52540">
    <property type="entry name" value="P-loop containing nucleoside triphosphate hydrolases"/>
    <property type="match status" value="1"/>
</dbReference>
<dbReference type="InterPro" id="IPR027417">
    <property type="entry name" value="P-loop_NTPase"/>
</dbReference>
<feature type="domain" description="Nucleoside phosphorylase" evidence="2">
    <location>
        <begin position="11"/>
        <end position="290"/>
    </location>
</feature>